<evidence type="ECO:0000313" key="2">
    <source>
        <dbReference type="EMBL" id="KAH9845424.1"/>
    </source>
</evidence>
<dbReference type="EMBL" id="RIBY02000069">
    <property type="protein sequence ID" value="KAH9845424.1"/>
    <property type="molecule type" value="Genomic_DNA"/>
</dbReference>
<keyword evidence="3" id="KW-1185">Reference proteome</keyword>
<protein>
    <recommendedName>
        <fullName evidence="4">F-box domain-containing protein</fullName>
    </recommendedName>
</protein>
<dbReference type="OrthoDB" id="5314997at2759"/>
<organism evidence="2 3">
    <name type="scientific">Teratosphaeria destructans</name>
    <dbReference type="NCBI Taxonomy" id="418781"/>
    <lineage>
        <taxon>Eukaryota</taxon>
        <taxon>Fungi</taxon>
        <taxon>Dikarya</taxon>
        <taxon>Ascomycota</taxon>
        <taxon>Pezizomycotina</taxon>
        <taxon>Dothideomycetes</taxon>
        <taxon>Dothideomycetidae</taxon>
        <taxon>Mycosphaerellales</taxon>
        <taxon>Teratosphaeriaceae</taxon>
        <taxon>Teratosphaeria</taxon>
    </lineage>
</organism>
<name>A0A9W7T1R9_9PEZI</name>
<gene>
    <name evidence="2" type="ORF">Tdes44962_MAKER06630</name>
</gene>
<accession>A0A9W7T1R9</accession>
<feature type="compositionally biased region" description="Polar residues" evidence="1">
    <location>
        <begin position="11"/>
        <end position="23"/>
    </location>
</feature>
<feature type="compositionally biased region" description="Basic and acidic residues" evidence="1">
    <location>
        <begin position="1"/>
        <end position="10"/>
    </location>
</feature>
<feature type="region of interest" description="Disordered" evidence="1">
    <location>
        <begin position="1"/>
        <end position="44"/>
    </location>
</feature>
<reference evidence="2 3" key="1">
    <citation type="journal article" date="2018" name="IMA Fungus">
        <title>IMA Genome-F 10: Nine draft genome sequences of Claviceps purpurea s.lat., including C. arundinis, C. humidiphila, and C. cf. spartinae, pseudomolecules for the pitch canker pathogen Fusarium circinatum, draft genome of Davidsoniella eucalypti, Grosmannia galeiformis, Quambalaria eucalypti, and Teratosphaeria destructans.</title>
        <authorList>
            <person name="Wingfield B.D."/>
            <person name="Liu M."/>
            <person name="Nguyen H.D."/>
            <person name="Lane F.A."/>
            <person name="Morgan S.W."/>
            <person name="De Vos L."/>
            <person name="Wilken P.M."/>
            <person name="Duong T.A."/>
            <person name="Aylward J."/>
            <person name="Coetzee M.P."/>
            <person name="Dadej K."/>
            <person name="De Beer Z.W."/>
            <person name="Findlay W."/>
            <person name="Havenga M."/>
            <person name="Kolarik M."/>
            <person name="Menzies J.G."/>
            <person name="Naidoo K."/>
            <person name="Pochopski O."/>
            <person name="Shoukouhi P."/>
            <person name="Santana Q.C."/>
            <person name="Seifert K.A."/>
            <person name="Soal N."/>
            <person name="Steenkamp E.T."/>
            <person name="Tatham C.T."/>
            <person name="van der Nest M.A."/>
            <person name="Wingfield M.J."/>
        </authorList>
    </citation>
    <scope>NUCLEOTIDE SEQUENCE [LARGE SCALE GENOMIC DNA]</scope>
    <source>
        <strain evidence="2">CMW44962</strain>
    </source>
</reference>
<evidence type="ECO:0000256" key="1">
    <source>
        <dbReference type="SAM" id="MobiDB-lite"/>
    </source>
</evidence>
<sequence length="188" mass="20884">MAHAHNEDVSTRVTTDPTGSSVDNVVRPAETIKQAPDSTQAAAPRDKPFRFLDLPRELRDKIYALVKCPLVGFTCSKNDDYLYIPWLRCPAFCASPLLLISRAFKQEYEEEVYRTAVFTITIPSHFQPQDCQLNHESVRILEKARTVVAELEITSIYGGGSAFDAGTSSAPGVRCNTDNISRDCPSRS</sequence>
<dbReference type="AlphaFoldDB" id="A0A9W7T1R9"/>
<comment type="caution">
    <text evidence="2">The sequence shown here is derived from an EMBL/GenBank/DDBJ whole genome shotgun (WGS) entry which is preliminary data.</text>
</comment>
<evidence type="ECO:0008006" key="4">
    <source>
        <dbReference type="Google" id="ProtNLM"/>
    </source>
</evidence>
<reference evidence="2 3" key="2">
    <citation type="journal article" date="2021" name="Curr. Genet.">
        <title>Genetic response to nitrogen starvation in the aggressive Eucalyptus foliar pathogen Teratosphaeria destructans.</title>
        <authorList>
            <person name="Havenga M."/>
            <person name="Wingfield B.D."/>
            <person name="Wingfield M.J."/>
            <person name="Dreyer L.L."/>
            <person name="Roets F."/>
            <person name="Aylward J."/>
        </authorList>
    </citation>
    <scope>NUCLEOTIDE SEQUENCE [LARGE SCALE GENOMIC DNA]</scope>
    <source>
        <strain evidence="2">CMW44962</strain>
    </source>
</reference>
<proteinExistence type="predicted"/>
<dbReference type="Proteomes" id="UP001138500">
    <property type="component" value="Unassembled WGS sequence"/>
</dbReference>
<evidence type="ECO:0000313" key="3">
    <source>
        <dbReference type="Proteomes" id="UP001138500"/>
    </source>
</evidence>